<comment type="caution">
    <text evidence="2">The sequence shown here is derived from an EMBL/GenBank/DDBJ whole genome shotgun (WGS) entry which is preliminary data.</text>
</comment>
<proteinExistence type="predicted"/>
<dbReference type="GO" id="GO:0034015">
    <property type="term" value="F:L-ribulose-5-phosphate 3-epimerase activity"/>
    <property type="evidence" value="ECO:0007669"/>
    <property type="project" value="UniProtKB-EC"/>
</dbReference>
<organism evidence="2">
    <name type="scientific">candidate division TA06 bacterium ADurb.Bin131</name>
    <dbReference type="NCBI Taxonomy" id="1852827"/>
    <lineage>
        <taxon>Bacteria</taxon>
        <taxon>Bacteria division TA06</taxon>
    </lineage>
</organism>
<dbReference type="EMBL" id="MWDQ01000023">
    <property type="protein sequence ID" value="OQB75125.1"/>
    <property type="molecule type" value="Genomic_DNA"/>
</dbReference>
<dbReference type="InterPro" id="IPR013022">
    <property type="entry name" value="Xyl_isomerase-like_TIM-brl"/>
</dbReference>
<dbReference type="AlphaFoldDB" id="A0A1V6CDZ6"/>
<dbReference type="InterPro" id="IPR050312">
    <property type="entry name" value="IolE/XylAMocC-like"/>
</dbReference>
<feature type="domain" description="Xylose isomerase-like TIM barrel" evidence="1">
    <location>
        <begin position="19"/>
        <end position="261"/>
    </location>
</feature>
<accession>A0A1V6CDZ6</accession>
<keyword evidence="2" id="KW-0413">Isomerase</keyword>
<dbReference type="PANTHER" id="PTHR12110">
    <property type="entry name" value="HYDROXYPYRUVATE ISOMERASE"/>
    <property type="match status" value="1"/>
</dbReference>
<dbReference type="PANTHER" id="PTHR12110:SF41">
    <property type="entry name" value="INOSOSE DEHYDRATASE"/>
    <property type="match status" value="1"/>
</dbReference>
<dbReference type="Pfam" id="PF01261">
    <property type="entry name" value="AP_endonuc_2"/>
    <property type="match status" value="1"/>
</dbReference>
<dbReference type="SUPFAM" id="SSF51658">
    <property type="entry name" value="Xylose isomerase-like"/>
    <property type="match status" value="1"/>
</dbReference>
<evidence type="ECO:0000313" key="2">
    <source>
        <dbReference type="EMBL" id="OQB75125.1"/>
    </source>
</evidence>
<reference evidence="2" key="1">
    <citation type="submission" date="2017-02" db="EMBL/GenBank/DDBJ databases">
        <title>Delving into the versatile metabolic prowess of the omnipresent phylum Bacteroidetes.</title>
        <authorList>
            <person name="Nobu M.K."/>
            <person name="Mei R."/>
            <person name="Narihiro T."/>
            <person name="Kuroda K."/>
            <person name="Liu W.-T."/>
        </authorList>
    </citation>
    <scope>NUCLEOTIDE SEQUENCE</scope>
    <source>
        <strain evidence="2">ADurb.Bin131</strain>
    </source>
</reference>
<evidence type="ECO:0000259" key="1">
    <source>
        <dbReference type="Pfam" id="PF01261"/>
    </source>
</evidence>
<dbReference type="Proteomes" id="UP000485562">
    <property type="component" value="Unassembled WGS sequence"/>
</dbReference>
<sequence length="269" mass="30151">MKIGVIPDCFRLPIKQAIKKSAELELDGIQPYATKGELDPSNMTKTARDDFKKFVSDLGLEISAIVGDFGGHGFVDSKTLDWRVKRTKEVIDLAFHLDVKVVTTHIGVVPEDKSTTEWNLLLQSLPEVGSYAYQKGVFLATETGPEPTEVLKKLLDELNNPGIMVNYDPANLVMVAGDDPVKGVYTLKNYIVHTHAKDGIKLPDENNKKRWKELPLGEGNVNFPEYLSAMKDIGYSGFFTIEREVGDNPEIDIIKARDFLRHLSKKLNY</sequence>
<dbReference type="EC" id="5.1.3.22" evidence="2"/>
<protein>
    <submittedName>
        <fullName evidence="2">L-ribulose-5-phosphate 3-epimerase UlaE</fullName>
        <ecNumber evidence="2">5.1.3.22</ecNumber>
    </submittedName>
</protein>
<name>A0A1V6CDZ6_UNCT6</name>
<dbReference type="InterPro" id="IPR036237">
    <property type="entry name" value="Xyl_isomerase-like_sf"/>
</dbReference>
<dbReference type="Gene3D" id="3.20.20.150">
    <property type="entry name" value="Divalent-metal-dependent TIM barrel enzymes"/>
    <property type="match status" value="1"/>
</dbReference>
<gene>
    <name evidence="2" type="primary">ulaE_1</name>
    <name evidence="2" type="ORF">BWX89_00150</name>
</gene>